<dbReference type="InterPro" id="IPR001387">
    <property type="entry name" value="Cro/C1-type_HTH"/>
</dbReference>
<dbReference type="HOGENOM" id="CLU_097144_0_0_6"/>
<gene>
    <name evidence="1" type="ORF">SOPEG_2494</name>
</gene>
<dbReference type="Proteomes" id="UP000019025">
    <property type="component" value="Chromosome"/>
</dbReference>
<dbReference type="GO" id="GO:0003677">
    <property type="term" value="F:DNA binding"/>
    <property type="evidence" value="ECO:0007669"/>
    <property type="project" value="InterPro"/>
</dbReference>
<protein>
    <submittedName>
        <fullName evidence="1">Uncharacterized protein</fullName>
    </submittedName>
</protein>
<dbReference type="Gene3D" id="1.10.260.40">
    <property type="entry name" value="lambda repressor-like DNA-binding domains"/>
    <property type="match status" value="1"/>
</dbReference>
<organism evidence="1 2">
    <name type="scientific">Candidatus Sodalis pierantonii str. SOPE</name>
    <dbReference type="NCBI Taxonomy" id="2342"/>
    <lineage>
        <taxon>Bacteria</taxon>
        <taxon>Pseudomonadati</taxon>
        <taxon>Pseudomonadota</taxon>
        <taxon>Gammaproteobacteria</taxon>
        <taxon>Enterobacterales</taxon>
        <taxon>Bruguierivoracaceae</taxon>
        <taxon>Sodalis</taxon>
    </lineage>
</organism>
<dbReference type="InterPro" id="IPR010982">
    <property type="entry name" value="Lambda_DNA-bd_dom_sf"/>
</dbReference>
<evidence type="ECO:0000313" key="1">
    <source>
        <dbReference type="EMBL" id="AHF74212.1"/>
    </source>
</evidence>
<reference evidence="1 2" key="1">
    <citation type="journal article" date="2014" name="Genome Biol. Evol.">
        <title>Genome degeneration and adaptation in a nascent stage of symbiosis.</title>
        <authorList>
            <person name="Oakeson K.F."/>
            <person name="Gil R."/>
            <person name="Clayton A.L."/>
            <person name="Dunn D.M."/>
            <person name="von Niederhausern A.C."/>
            <person name="Hamil C."/>
            <person name="Aoyagi A."/>
            <person name="Duval B."/>
            <person name="Baca A."/>
            <person name="Silva F.J."/>
            <person name="Vallier A."/>
            <person name="Jackson D.G."/>
            <person name="Latorre A."/>
            <person name="Weiss R.B."/>
            <person name="Heddi A."/>
            <person name="Moya A."/>
            <person name="Dale C."/>
        </authorList>
    </citation>
    <scope>NUCLEOTIDE SEQUENCE [LARGE SCALE GENOMIC DNA]</scope>
    <source>
        <strain evidence="2">none</strain>
    </source>
</reference>
<dbReference type="eggNOG" id="ENOG50333SE">
    <property type="taxonomic scope" value="Bacteria"/>
</dbReference>
<name>W0HNX8_9GAMM</name>
<dbReference type="CDD" id="cd00093">
    <property type="entry name" value="HTH_XRE"/>
    <property type="match status" value="1"/>
</dbReference>
<dbReference type="KEGG" id="pes:SOPEG_2494"/>
<accession>W0HNX8</accession>
<proteinExistence type="predicted"/>
<dbReference type="RefSeq" id="WP_025245730.1">
    <property type="nucleotide sequence ID" value="NZ_CP006568.1"/>
</dbReference>
<dbReference type="EMBL" id="CP006568">
    <property type="protein sequence ID" value="AHF74212.1"/>
    <property type="molecule type" value="Genomic_DNA"/>
</dbReference>
<sequence length="199" mass="22034">MTDEKTNEFAFDGGSKESFRERLKMLIGERSIRAAARCWGLSFSTLNNYLNKGTEPSFTAIRSIAYKEQISLDWLAFGSDDKLANNLKTRSGKTGIDDNDGKLMTAWLMVLDSLDAQEAQAILRIIHRKGIEGVISACMKTDTTNENNITSNIERALLELPPEEQERLMALHEAKEGATPEECAVENVETLDSKNSGAA</sequence>
<dbReference type="SUPFAM" id="SSF47413">
    <property type="entry name" value="lambda repressor-like DNA-binding domains"/>
    <property type="match status" value="1"/>
</dbReference>
<dbReference type="AlphaFoldDB" id="W0HNX8"/>
<evidence type="ECO:0000313" key="2">
    <source>
        <dbReference type="Proteomes" id="UP000019025"/>
    </source>
</evidence>
<keyword evidence="2" id="KW-1185">Reference proteome</keyword>